<feature type="transmembrane region" description="Helical" evidence="4">
    <location>
        <begin position="62"/>
        <end position="88"/>
    </location>
</feature>
<organism evidence="6 7">
    <name type="scientific">Necator americanus</name>
    <name type="common">Human hookworm</name>
    <dbReference type="NCBI Taxonomy" id="51031"/>
    <lineage>
        <taxon>Eukaryota</taxon>
        <taxon>Metazoa</taxon>
        <taxon>Ecdysozoa</taxon>
        <taxon>Nematoda</taxon>
        <taxon>Chromadorea</taxon>
        <taxon>Rhabditida</taxon>
        <taxon>Rhabditina</taxon>
        <taxon>Rhabditomorpha</taxon>
        <taxon>Strongyloidea</taxon>
        <taxon>Ancylostomatidae</taxon>
        <taxon>Bunostominae</taxon>
        <taxon>Necator</taxon>
    </lineage>
</organism>
<proteinExistence type="predicted"/>
<feature type="domain" description="CNNM transmembrane" evidence="5">
    <location>
        <begin position="60"/>
        <end position="238"/>
    </location>
</feature>
<keyword evidence="7" id="KW-1185">Reference proteome</keyword>
<keyword evidence="2 4" id="KW-1133">Transmembrane helix</keyword>
<dbReference type="PANTHER" id="PTHR12064:SF94">
    <property type="entry name" value="UNEXTENDED PROTEIN"/>
    <property type="match status" value="1"/>
</dbReference>
<keyword evidence="1" id="KW-0406">Ion transport</keyword>
<keyword evidence="2 4" id="KW-0472">Membrane</keyword>
<evidence type="ECO:0000256" key="3">
    <source>
        <dbReference type="SAM" id="Coils"/>
    </source>
</evidence>
<feature type="transmembrane region" description="Helical" evidence="4">
    <location>
        <begin position="179"/>
        <end position="199"/>
    </location>
</feature>
<feature type="coiled-coil region" evidence="3">
    <location>
        <begin position="277"/>
        <end position="311"/>
    </location>
</feature>
<comment type="caution">
    <text evidence="6">The sequence shown here is derived from an EMBL/GenBank/DDBJ whole genome shotgun (WGS) entry which is preliminary data.</text>
</comment>
<dbReference type="EMBL" id="JAVFWL010000006">
    <property type="protein sequence ID" value="KAK6762649.1"/>
    <property type="molecule type" value="Genomic_DNA"/>
</dbReference>
<dbReference type="InterPro" id="IPR005312">
    <property type="entry name" value="DUF1759"/>
</dbReference>
<protein>
    <recommendedName>
        <fullName evidence="5">CNNM transmembrane domain-containing protein</fullName>
    </recommendedName>
</protein>
<keyword evidence="1" id="KW-0813">Transport</keyword>
<dbReference type="Proteomes" id="UP001303046">
    <property type="component" value="Unassembled WGS sequence"/>
</dbReference>
<evidence type="ECO:0000313" key="6">
    <source>
        <dbReference type="EMBL" id="KAK6762649.1"/>
    </source>
</evidence>
<accession>A0ABR1EIY6</accession>
<dbReference type="Pfam" id="PF03564">
    <property type="entry name" value="DUF1759"/>
    <property type="match status" value="1"/>
</dbReference>
<gene>
    <name evidence="6" type="primary">Necator_chrX.g23555</name>
    <name evidence="6" type="ORF">RB195_023391</name>
</gene>
<evidence type="ECO:0000256" key="2">
    <source>
        <dbReference type="PROSITE-ProRule" id="PRU01193"/>
    </source>
</evidence>
<evidence type="ECO:0000313" key="7">
    <source>
        <dbReference type="Proteomes" id="UP001303046"/>
    </source>
</evidence>
<name>A0ABR1EIY6_NECAM</name>
<dbReference type="InterPro" id="IPR045095">
    <property type="entry name" value="ACDP"/>
</dbReference>
<evidence type="ECO:0000256" key="1">
    <source>
        <dbReference type="ARBA" id="ARBA00023065"/>
    </source>
</evidence>
<dbReference type="PANTHER" id="PTHR12064">
    <property type="entry name" value="METAL TRANSPORTER CNNM"/>
    <property type="match status" value="1"/>
</dbReference>
<evidence type="ECO:0000256" key="4">
    <source>
        <dbReference type="SAM" id="Phobius"/>
    </source>
</evidence>
<dbReference type="PROSITE" id="PS51846">
    <property type="entry name" value="CNNM"/>
    <property type="match status" value="1"/>
</dbReference>
<dbReference type="InterPro" id="IPR002550">
    <property type="entry name" value="CNNM"/>
</dbReference>
<keyword evidence="3" id="KW-0175">Coiled coil</keyword>
<keyword evidence="2 4" id="KW-0812">Transmembrane</keyword>
<dbReference type="Pfam" id="PF01595">
    <property type="entry name" value="CNNM"/>
    <property type="match status" value="1"/>
</dbReference>
<feature type="transmembrane region" description="Helical" evidence="4">
    <location>
        <begin position="149"/>
        <end position="167"/>
    </location>
</feature>
<evidence type="ECO:0000259" key="5">
    <source>
        <dbReference type="PROSITE" id="PS51846"/>
    </source>
</evidence>
<reference evidence="6 7" key="1">
    <citation type="submission" date="2023-08" db="EMBL/GenBank/DDBJ databases">
        <title>A Necator americanus chromosomal reference genome.</title>
        <authorList>
            <person name="Ilik V."/>
            <person name="Petrzelkova K.J."/>
            <person name="Pardy F."/>
            <person name="Fuh T."/>
            <person name="Niatou-Singa F.S."/>
            <person name="Gouil Q."/>
            <person name="Baker L."/>
            <person name="Ritchie M.E."/>
            <person name="Jex A.R."/>
            <person name="Gazzola D."/>
            <person name="Li H."/>
            <person name="Toshio Fujiwara R."/>
            <person name="Zhan B."/>
            <person name="Aroian R.V."/>
            <person name="Pafco B."/>
            <person name="Schwarz E.M."/>
        </authorList>
    </citation>
    <scope>NUCLEOTIDE SEQUENCE [LARGE SCALE GENOMIC DNA]</scope>
    <source>
        <strain evidence="6 7">Aroian</strain>
        <tissue evidence="6">Whole animal</tissue>
    </source>
</reference>
<sequence>MMRRQVDMAAEEIGVEFVDGPLYSLSRCNGCSISVPESSHLREVSEFRTRISTEVPPRQYYFALWIQISIISCLLVLSGLFSGLNLGLMSLTPQELMLIQKSGSKAERKYAEVILPVRSRGNLLLCSLLIGNVCVNSGISILLDNLTSGYVALIASSAGIVVFGEIFPQSLCVKKGLAVGAYTIWMTRFFMIATFPIAYPISKVLDFVLGEEVVSYDRKRLMELIKMSNEEGLVEELKIAVGAMEISDKTVVDVMTRIDVEYSAIDKGTYQKCRSATALLQSSIRQIKEERENLQELYNEVRDEYKNCRNKSERKDLMIEIEQIEEESQLQSAVAEANDLTFMLTARLDETKSMREIMEIKLGYMSLKPQRDDNVNSEENEEMDGEMYNTNENCVRDTTMPSCSQDKSNSASTCNSGTAKRTLRSIKPPQATLPKFYGNYDDFPGYWAIFEALVHNSEELDTMEKILLLKESLKGRAQTAIKGIKLIPENYNWLIKTLQENYSNHQSNRSQIVKNWSV</sequence>